<organism evidence="3 4">
    <name type="scientific">Eimeria acervulina</name>
    <name type="common">Coccidian parasite</name>
    <dbReference type="NCBI Taxonomy" id="5801"/>
    <lineage>
        <taxon>Eukaryota</taxon>
        <taxon>Sar</taxon>
        <taxon>Alveolata</taxon>
        <taxon>Apicomplexa</taxon>
        <taxon>Conoidasida</taxon>
        <taxon>Coccidia</taxon>
        <taxon>Eucoccidiorida</taxon>
        <taxon>Eimeriorina</taxon>
        <taxon>Eimeriidae</taxon>
        <taxon>Eimeria</taxon>
    </lineage>
</organism>
<evidence type="ECO:0000313" key="4">
    <source>
        <dbReference type="Proteomes" id="UP000018050"/>
    </source>
</evidence>
<reference evidence="3" key="2">
    <citation type="submission" date="2013-10" db="EMBL/GenBank/DDBJ databases">
        <authorList>
            <person name="Aslett M."/>
        </authorList>
    </citation>
    <scope>NUCLEOTIDE SEQUENCE</scope>
    <source>
        <strain evidence="3">Houghton</strain>
    </source>
</reference>
<gene>
    <name evidence="3" type="ORF">EAH_00021560</name>
</gene>
<dbReference type="InterPro" id="IPR025697">
    <property type="entry name" value="CLU_dom"/>
</dbReference>
<keyword evidence="4" id="KW-1185">Reference proteome</keyword>
<name>U6GP86_EIMAC</name>
<evidence type="ECO:0000313" key="3">
    <source>
        <dbReference type="EMBL" id="CDI81402.1"/>
    </source>
</evidence>
<dbReference type="InterPro" id="IPR033646">
    <property type="entry name" value="CLU-central"/>
</dbReference>
<dbReference type="Pfam" id="PF12807">
    <property type="entry name" value="eIF3_p135"/>
    <property type="match status" value="1"/>
</dbReference>
<evidence type="ECO:0000256" key="1">
    <source>
        <dbReference type="SAM" id="MobiDB-lite"/>
    </source>
</evidence>
<feature type="domain" description="Clu" evidence="2">
    <location>
        <begin position="98"/>
        <end position="453"/>
    </location>
</feature>
<feature type="compositionally biased region" description="Basic and acidic residues" evidence="1">
    <location>
        <begin position="20"/>
        <end position="38"/>
    </location>
</feature>
<proteinExistence type="predicted"/>
<accession>U6GP86</accession>
<dbReference type="Proteomes" id="UP000018050">
    <property type="component" value="Unassembled WGS sequence"/>
</dbReference>
<dbReference type="RefSeq" id="XP_013248869.1">
    <property type="nucleotide sequence ID" value="XM_013393415.1"/>
</dbReference>
<dbReference type="PROSITE" id="PS51823">
    <property type="entry name" value="CLU"/>
    <property type="match status" value="1"/>
</dbReference>
<dbReference type="OrthoDB" id="626167at2759"/>
<protein>
    <recommendedName>
        <fullName evidence="2">Clu domain-containing protein</fullName>
    </recommendedName>
</protein>
<dbReference type="GeneID" id="25270226"/>
<dbReference type="EMBL" id="HG671626">
    <property type="protein sequence ID" value="CDI81402.1"/>
    <property type="molecule type" value="Genomic_DNA"/>
</dbReference>
<reference evidence="3" key="1">
    <citation type="submission" date="2013-10" db="EMBL/GenBank/DDBJ databases">
        <title>Genomic analysis of the causative agents of coccidiosis in chickens.</title>
        <authorList>
            <person name="Reid A.J."/>
            <person name="Blake D."/>
            <person name="Billington K."/>
            <person name="Browne H."/>
            <person name="Dunn M."/>
            <person name="Hung S."/>
            <person name="Kawahara F."/>
            <person name="Miranda-Saavedra D."/>
            <person name="Mourier T."/>
            <person name="Nagra H."/>
            <person name="Otto T.D."/>
            <person name="Rawlings N."/>
            <person name="Sanchez A."/>
            <person name="Sanders M."/>
            <person name="Subramaniam C."/>
            <person name="Tay Y."/>
            <person name="Dear P."/>
            <person name="Doerig C."/>
            <person name="Gruber A."/>
            <person name="Parkinson J."/>
            <person name="Shirley M."/>
            <person name="Wan K.L."/>
            <person name="Berriman M."/>
            <person name="Tomley F."/>
            <person name="Pain A."/>
        </authorList>
    </citation>
    <scope>NUCLEOTIDE SEQUENCE</scope>
    <source>
        <strain evidence="3">Houghton</strain>
    </source>
</reference>
<dbReference type="VEuPathDB" id="ToxoDB:EAH_00021560"/>
<dbReference type="AlphaFoldDB" id="U6GP86"/>
<feature type="region of interest" description="Disordered" evidence="1">
    <location>
        <begin position="1"/>
        <end position="49"/>
    </location>
</feature>
<sequence>MPASFSGYLGEHGSPQPTQDAHEGRSKATTEVPQDHKGPPWQHFQGPDDSESVVSELIFRLKESISEQAGSWWRASMAKAAKRPLLASYETAPEETFASTHEIQDELVPGPNENSVFSSNWHDRLQWAFQRVLTLRESQDSRSASQLRRRLFERELALNHEIGSFAAAARAAAVVLVHSLTLEERDGSGEKFKPANEERQQRKGPAQCFIRIRQEEHSTLWRVYQPKFPDDEVYVFDSLVLTVIVGDAQANIKPHFAKEVYQNDVKGRQAVADAVYATVFARKKETDLRLLSRFQHQRGHQRDLRQQVDTAWNLHDPTKFERAKLGLPIVCLVDYAGFAVLVEPLIPLSPAPVNVLEELVADIRRCLPDFVQQCGNIGNPLGCFDALDKVDRSTYHKFKNIAGFLNLADYPFPRGASDFAMPLPPAALWRSQVDHFCIFRNLHEALPPKCDDGRVVPEQRFRQTFLSRVFDVALPCTSREQHRATEIRASKFAQQHTPLRGTLEALSVAARSLELAIKQDVVPTINALQKNFLDSHDVAHALHTHGINIRNMAQLLKHGPASPFKDAIIREVVARSAKHLFRLQVEKLAGGGMVDTSHMEEIQRLVVKLFNLVLSTNEESRIFWSHQILPLALERYRVDLTEMASPESVCTYSLFKAMEYNLSVQFDSNVTARSTSPSGEASLELRLPLTVADLSTFSSRRDSLLFPHISQVRGALVGGCQTDADNDNDGEDWGPQLRSTKRRIRHFENTDVSTDKDESTKLRAPGTAAKLQKFAELREVRGFYPRLHLVAPETLALMQAASAATVAGASSPSLDVLLDNMKADLSAELKITAKLTLGSGPYRKWVG</sequence>
<dbReference type="CDD" id="cd15466">
    <property type="entry name" value="CLU-central"/>
    <property type="match status" value="1"/>
</dbReference>
<evidence type="ECO:0000259" key="2">
    <source>
        <dbReference type="PROSITE" id="PS51823"/>
    </source>
</evidence>